<protein>
    <submittedName>
        <fullName evidence="1">Uncharacterized protein</fullName>
    </submittedName>
</protein>
<evidence type="ECO:0000313" key="1">
    <source>
        <dbReference type="EMBL" id="CAD7196971.1"/>
    </source>
</evidence>
<accession>A0A7R8VGH6</accession>
<organism evidence="1">
    <name type="scientific">Timema douglasi</name>
    <name type="common">Walking stick</name>
    <dbReference type="NCBI Taxonomy" id="61478"/>
    <lineage>
        <taxon>Eukaryota</taxon>
        <taxon>Metazoa</taxon>
        <taxon>Ecdysozoa</taxon>
        <taxon>Arthropoda</taxon>
        <taxon>Hexapoda</taxon>
        <taxon>Insecta</taxon>
        <taxon>Pterygota</taxon>
        <taxon>Neoptera</taxon>
        <taxon>Polyneoptera</taxon>
        <taxon>Phasmatodea</taxon>
        <taxon>Timematodea</taxon>
        <taxon>Timematoidea</taxon>
        <taxon>Timematidae</taxon>
        <taxon>Timema</taxon>
    </lineage>
</organism>
<dbReference type="EMBL" id="OA565420">
    <property type="protein sequence ID" value="CAD7196971.1"/>
    <property type="molecule type" value="Genomic_DNA"/>
</dbReference>
<reference evidence="1" key="1">
    <citation type="submission" date="2020-11" db="EMBL/GenBank/DDBJ databases">
        <authorList>
            <person name="Tran Van P."/>
        </authorList>
    </citation>
    <scope>NUCLEOTIDE SEQUENCE</scope>
</reference>
<gene>
    <name evidence="1" type="ORF">TDIB3V08_LOCUS3295</name>
</gene>
<name>A0A7R8VGH6_TIMDO</name>
<sequence length="71" mass="7873">MLPLSVYHILVGCRKYAPISLALDFKGTLEASCQLVRQCGGEVLQCLVVMELQDLKGKEKVSAQVESFIKF</sequence>
<dbReference type="Gene3D" id="3.40.50.2020">
    <property type="match status" value="1"/>
</dbReference>
<dbReference type="AlphaFoldDB" id="A0A7R8VGH6"/>
<proteinExistence type="predicted"/>
<dbReference type="SUPFAM" id="SSF53271">
    <property type="entry name" value="PRTase-like"/>
    <property type="match status" value="1"/>
</dbReference>
<dbReference type="InterPro" id="IPR029057">
    <property type="entry name" value="PRTase-like"/>
</dbReference>